<feature type="domain" description="EGF-like" evidence="2">
    <location>
        <begin position="116"/>
        <end position="148"/>
    </location>
</feature>
<feature type="domain" description="EGF-like" evidence="2">
    <location>
        <begin position="68"/>
        <end position="115"/>
    </location>
</feature>
<organism evidence="3 4">
    <name type="scientific">Giardia duodenalis assemblage B</name>
    <dbReference type="NCBI Taxonomy" id="1394984"/>
    <lineage>
        <taxon>Eukaryota</taxon>
        <taxon>Metamonada</taxon>
        <taxon>Diplomonadida</taxon>
        <taxon>Hexamitidae</taxon>
        <taxon>Giardiinae</taxon>
        <taxon>Giardia</taxon>
    </lineage>
</organism>
<evidence type="ECO:0000313" key="4">
    <source>
        <dbReference type="Proteomes" id="UP000070089"/>
    </source>
</evidence>
<proteinExistence type="predicted"/>
<dbReference type="Gene3D" id="2.10.220.10">
    <property type="entry name" value="Hormone Receptor, Insulin-like Growth Factor Receptor 1, Chain A, domain 2"/>
    <property type="match status" value="1"/>
</dbReference>
<keyword evidence="1" id="KW-0812">Transmembrane</keyword>
<protein>
    <submittedName>
        <fullName evidence="3">Variant-specific surface protein</fullName>
    </submittedName>
</protein>
<dbReference type="PANTHER" id="PTHR23275:SF100">
    <property type="entry name" value="EGF-LIKE DOMAIN-CONTAINING PROTEIN"/>
    <property type="match status" value="1"/>
</dbReference>
<dbReference type="Pfam" id="PF03302">
    <property type="entry name" value="VSP"/>
    <property type="match status" value="1"/>
</dbReference>
<dbReference type="AlphaFoldDB" id="A0A132NMB9"/>
<evidence type="ECO:0000313" key="3">
    <source>
        <dbReference type="EMBL" id="KWX11174.1"/>
    </source>
</evidence>
<dbReference type="SUPFAM" id="SSF57184">
    <property type="entry name" value="Growth factor receptor domain"/>
    <property type="match status" value="2"/>
</dbReference>
<feature type="transmembrane region" description="Helical" evidence="1">
    <location>
        <begin position="579"/>
        <end position="603"/>
    </location>
</feature>
<keyword evidence="1" id="KW-0472">Membrane</keyword>
<dbReference type="SMART" id="SM00181">
    <property type="entry name" value="EGF"/>
    <property type="match status" value="5"/>
</dbReference>
<feature type="domain" description="EGF-like" evidence="2">
    <location>
        <begin position="538"/>
        <end position="568"/>
    </location>
</feature>
<evidence type="ECO:0000259" key="2">
    <source>
        <dbReference type="SMART" id="SM00181"/>
    </source>
</evidence>
<evidence type="ECO:0000256" key="1">
    <source>
        <dbReference type="SAM" id="Phobius"/>
    </source>
</evidence>
<sequence>MTDASTACGMCSGEFFLFRGGCYSTKSASGSEICTKAEGGKCTTCNTKDNYIFKNPAVSPTLGSECILCSDITSRDGVMGVTGCSQCTKTDGTGAATCSACQDGYYLDNADRTCKSCQGNCATCTAAGATNCETCKVGYYLKSDKSCSNTCDGNQYPDKQSGECKACSEIADCTKCAYSDNLDGPICSTCDGSNNLVKTAIDGSTTCVAAANCAVASQPGTHFLNKDNNGCIVCSITTDQTEGNKGVANCKTCQKTADDQNPTCSACLDGYFFTSSSNTCATKCDQSCRTCSEAVNANKCESCYPGYFLVTEGANKKCVPCGDTAQGGIEGCAECDNPSGTLKCTKCKPNRRSKGESGNYTCEEKTCEDETVCGGTAGSCGAIVINASGEMTYYCSLCGDSTKIPIDGKCVDKTSSANGNQCSNGACQSCAANYFLYMGGCYKLGQVPGSYMCTDQTGSCTTPTSHYFLVPGATASQQSVLACGNPLGTNTTESNAYVGVEGCKTCEAPTAATGMAAAKCTACDGSKKPTGSGYGCVTCGIAGCSACRADNMCEACRDGYRLEGEACVSTGGGNLSTGAIAGISVAAVVVVGGLVGFLCWWFVCRGKA</sequence>
<dbReference type="InterPro" id="IPR005127">
    <property type="entry name" value="Giardia_VSP"/>
</dbReference>
<feature type="domain" description="EGF-like" evidence="2">
    <location>
        <begin position="233"/>
        <end position="281"/>
    </location>
</feature>
<dbReference type="InterPro" id="IPR009030">
    <property type="entry name" value="Growth_fac_rcpt_cys_sf"/>
</dbReference>
<name>A0A132NMB9_GIAIN</name>
<dbReference type="SMART" id="SM00261">
    <property type="entry name" value="FU"/>
    <property type="match status" value="4"/>
</dbReference>
<gene>
    <name evidence="3" type="ORF">QR46_4872</name>
</gene>
<keyword evidence="1" id="KW-1133">Transmembrane helix</keyword>
<dbReference type="EMBL" id="JXTI01000267">
    <property type="protein sequence ID" value="KWX11174.1"/>
    <property type="molecule type" value="Genomic_DNA"/>
</dbReference>
<reference evidence="3 4" key="1">
    <citation type="journal article" date="2015" name="Mol. Biochem. Parasitol.">
        <title>Identification of polymorphic genes for use in assemblage B genotyping assays through comparative genomics of multiple assemblage B Giardia duodenalis isolates.</title>
        <authorList>
            <person name="Wielinga C."/>
            <person name="Thompson R.C."/>
            <person name="Monis P."/>
            <person name="Ryan U."/>
        </authorList>
    </citation>
    <scope>NUCLEOTIDE SEQUENCE [LARGE SCALE GENOMIC DNA]</scope>
    <source>
        <strain evidence="3 4">BAH15c1</strain>
    </source>
</reference>
<dbReference type="CDD" id="cd00064">
    <property type="entry name" value="FU"/>
    <property type="match status" value="1"/>
</dbReference>
<dbReference type="VEuPathDB" id="GiardiaDB:QR46_4872"/>
<dbReference type="InterPro" id="IPR000742">
    <property type="entry name" value="EGF"/>
</dbReference>
<dbReference type="InterPro" id="IPR006212">
    <property type="entry name" value="Furin_repeat"/>
</dbReference>
<dbReference type="Proteomes" id="UP000070089">
    <property type="component" value="Unassembled WGS sequence"/>
</dbReference>
<dbReference type="InterPro" id="IPR052798">
    <property type="entry name" value="Giardia_VSA"/>
</dbReference>
<accession>A0A132NMB9</accession>
<dbReference type="PANTHER" id="PTHR23275">
    <property type="entry name" value="CABRIOLET.-RELATED"/>
    <property type="match status" value="1"/>
</dbReference>
<comment type="caution">
    <text evidence="3">The sequence shown here is derived from an EMBL/GenBank/DDBJ whole genome shotgun (WGS) entry which is preliminary data.</text>
</comment>
<feature type="domain" description="EGF-like" evidence="2">
    <location>
        <begin position="283"/>
        <end position="319"/>
    </location>
</feature>